<organism evidence="1 2">
    <name type="scientific">Acidithiobacillus ferrianus</name>
    <dbReference type="NCBI Taxonomy" id="2678518"/>
    <lineage>
        <taxon>Bacteria</taxon>
        <taxon>Pseudomonadati</taxon>
        <taxon>Pseudomonadota</taxon>
        <taxon>Acidithiobacillia</taxon>
        <taxon>Acidithiobacillales</taxon>
        <taxon>Acidithiobacillaceae</taxon>
        <taxon>Acidithiobacillus</taxon>
    </lineage>
</organism>
<keyword evidence="2" id="KW-1185">Reference proteome</keyword>
<sequence>MLRTETSQRGRGIRMAILAGFPATMAPVWALAETTVATVPGSAVDFYSGPDMMGGWGPGMMGAFALFWGLLCLLVVAGIIGGIAFLIRGAFVCRHRHGCRGGAAANGGVAALKLLDERYARGEIQREEYLEKRGDLEK</sequence>
<gene>
    <name evidence="1" type="ORF">GL267_012340</name>
</gene>
<protein>
    <submittedName>
        <fullName evidence="1">SHOCT domain-containing protein</fullName>
    </submittedName>
</protein>
<name>A0ACD5H7B7_9PROT</name>
<evidence type="ECO:0000313" key="1">
    <source>
        <dbReference type="EMBL" id="XRI68529.1"/>
    </source>
</evidence>
<dbReference type="Proteomes" id="UP000470022">
    <property type="component" value="Chromosome"/>
</dbReference>
<dbReference type="EMBL" id="CP127523">
    <property type="protein sequence ID" value="XRI68529.1"/>
    <property type="molecule type" value="Genomic_DNA"/>
</dbReference>
<accession>A0ACD5H7B7</accession>
<proteinExistence type="predicted"/>
<reference evidence="1" key="1">
    <citation type="submission" date="2023-06" db="EMBL/GenBank/DDBJ databases">
        <title>Complete and circular genome of Acidithiobacillus ferrianus DSM 107098.</title>
        <authorList>
            <person name="Norris P.R."/>
            <person name="Falagan C."/>
            <person name="Moya-Beltran A."/>
            <person name="Castro M."/>
            <person name="Quatrini R."/>
            <person name="Johnson D.B."/>
        </authorList>
    </citation>
    <scope>NUCLEOTIDE SEQUENCE</scope>
    <source>
        <strain evidence="1">MG</strain>
    </source>
</reference>
<evidence type="ECO:0000313" key="2">
    <source>
        <dbReference type="Proteomes" id="UP000470022"/>
    </source>
</evidence>